<comment type="subcellular location">
    <subcellularLocation>
        <location evidence="1">Membrane</location>
        <topology evidence="1">Lipid-anchor</topology>
    </subcellularLocation>
</comment>
<dbReference type="PROSITE" id="PS51257">
    <property type="entry name" value="PROKAR_LIPOPROTEIN"/>
    <property type="match status" value="1"/>
</dbReference>
<accession>A0ABU5ZMI5</accession>
<gene>
    <name evidence="10" type="ORF">VF724_18965</name>
</gene>
<keyword evidence="5" id="KW-0472">Membrane</keyword>
<evidence type="ECO:0000313" key="10">
    <source>
        <dbReference type="EMBL" id="MEB3103720.1"/>
    </source>
</evidence>
<organism evidence="10 11">
    <name type="scientific">Ferviditalea candida</name>
    <dbReference type="NCBI Taxonomy" id="3108399"/>
    <lineage>
        <taxon>Bacteria</taxon>
        <taxon>Bacillati</taxon>
        <taxon>Bacillota</taxon>
        <taxon>Bacilli</taxon>
        <taxon>Bacillales</taxon>
        <taxon>Paenibacillaceae</taxon>
        <taxon>Ferviditalea</taxon>
    </lineage>
</organism>
<keyword evidence="3" id="KW-0309">Germination</keyword>
<feature type="domain" description="Spore germination GerAC-like C-terminal" evidence="8">
    <location>
        <begin position="211"/>
        <end position="377"/>
    </location>
</feature>
<name>A0ABU5ZMI5_9BACL</name>
<evidence type="ECO:0000256" key="2">
    <source>
        <dbReference type="ARBA" id="ARBA00007886"/>
    </source>
</evidence>
<evidence type="ECO:0000256" key="1">
    <source>
        <dbReference type="ARBA" id="ARBA00004635"/>
    </source>
</evidence>
<dbReference type="PANTHER" id="PTHR35789:SF1">
    <property type="entry name" value="SPORE GERMINATION PROTEIN B3"/>
    <property type="match status" value="1"/>
</dbReference>
<sequence length="396" mass="44704">MILLKAALLRTFMPLLLFAVLLTGCWSSRELSDSAILSGAAIEKIGGEYKIIYQVMDPKKIKKNESKADVIITSEGPTVHEATLRLAKGLKRRLFLSHTRAIIISTELARKEGILPLLDFGNRDQQFRLNSYIYVADHPAKILGLASPLDPISAFGLFKGTDSVKHDVSEMTAVSLREFMQMNQSPVGSGYVTLLKIHKEKPPAMIHVDINGAAVFKDDKLVKVVRSPLLTRGILWFENKVKFGSMSLPIPGDPRSMAAIELHSSSSKIKPKLREGKLTFDVNVEASGDINEWQSGQPLTERKIKQLELQMKKQVIEEMNAALKEMRKDPATDILNLGMQVYRHYPKYWHQVHEDWDEIFKRTDVRIHVKSKITNLGMVKDRVADRPQTRLFPGID</sequence>
<dbReference type="RefSeq" id="WP_371755848.1">
    <property type="nucleotide sequence ID" value="NZ_JAYJLD010000047.1"/>
</dbReference>
<keyword evidence="4" id="KW-0732">Signal</keyword>
<reference evidence="10" key="1">
    <citation type="submission" date="2023-12" db="EMBL/GenBank/DDBJ databases">
        <title>Fervidustalea candida gen. nov., sp. nov., a novel member of the family Paenibacillaceae isolated from a geothermal area.</title>
        <authorList>
            <person name="Li W.-J."/>
            <person name="Jiao J.-Y."/>
            <person name="Chen Y."/>
        </authorList>
    </citation>
    <scope>NUCLEOTIDE SEQUENCE</scope>
    <source>
        <strain evidence="10">SYSU GA230002</strain>
    </source>
</reference>
<keyword evidence="11" id="KW-1185">Reference proteome</keyword>
<dbReference type="InterPro" id="IPR046953">
    <property type="entry name" value="Spore_GerAC-like_C"/>
</dbReference>
<dbReference type="Pfam" id="PF05504">
    <property type="entry name" value="Spore_GerAC"/>
    <property type="match status" value="1"/>
</dbReference>
<dbReference type="Proteomes" id="UP001310386">
    <property type="component" value="Unassembled WGS sequence"/>
</dbReference>
<keyword evidence="6" id="KW-0564">Palmitate</keyword>
<dbReference type="Gene3D" id="3.30.300.210">
    <property type="entry name" value="Nutrient germinant receptor protein C, domain 3"/>
    <property type="match status" value="1"/>
</dbReference>
<evidence type="ECO:0000259" key="9">
    <source>
        <dbReference type="Pfam" id="PF25198"/>
    </source>
</evidence>
<evidence type="ECO:0000259" key="8">
    <source>
        <dbReference type="Pfam" id="PF05504"/>
    </source>
</evidence>
<comment type="similarity">
    <text evidence="2">Belongs to the GerABKC lipoprotein family.</text>
</comment>
<dbReference type="InterPro" id="IPR038501">
    <property type="entry name" value="Spore_GerAC_C_sf"/>
</dbReference>
<evidence type="ECO:0000256" key="7">
    <source>
        <dbReference type="ARBA" id="ARBA00023288"/>
    </source>
</evidence>
<dbReference type="NCBIfam" id="TIGR02887">
    <property type="entry name" value="spore_ger_x_C"/>
    <property type="match status" value="1"/>
</dbReference>
<dbReference type="InterPro" id="IPR057336">
    <property type="entry name" value="GerAC_N"/>
</dbReference>
<dbReference type="EMBL" id="JAYJLD010000047">
    <property type="protein sequence ID" value="MEB3103720.1"/>
    <property type="molecule type" value="Genomic_DNA"/>
</dbReference>
<evidence type="ECO:0000256" key="4">
    <source>
        <dbReference type="ARBA" id="ARBA00022729"/>
    </source>
</evidence>
<evidence type="ECO:0000256" key="6">
    <source>
        <dbReference type="ARBA" id="ARBA00023139"/>
    </source>
</evidence>
<feature type="domain" description="Spore germination protein N-terminal" evidence="9">
    <location>
        <begin position="28"/>
        <end position="196"/>
    </location>
</feature>
<dbReference type="PANTHER" id="PTHR35789">
    <property type="entry name" value="SPORE GERMINATION PROTEIN B3"/>
    <property type="match status" value="1"/>
</dbReference>
<evidence type="ECO:0000256" key="3">
    <source>
        <dbReference type="ARBA" id="ARBA00022544"/>
    </source>
</evidence>
<evidence type="ECO:0000256" key="5">
    <source>
        <dbReference type="ARBA" id="ARBA00023136"/>
    </source>
</evidence>
<proteinExistence type="inferred from homology"/>
<protein>
    <submittedName>
        <fullName evidence="10">Ger(X)C family spore germination protein</fullName>
    </submittedName>
</protein>
<evidence type="ECO:0000313" key="11">
    <source>
        <dbReference type="Proteomes" id="UP001310386"/>
    </source>
</evidence>
<dbReference type="Pfam" id="PF25198">
    <property type="entry name" value="Spore_GerAC_N"/>
    <property type="match status" value="1"/>
</dbReference>
<dbReference type="InterPro" id="IPR008844">
    <property type="entry name" value="Spore_GerAC-like"/>
</dbReference>
<comment type="caution">
    <text evidence="10">The sequence shown here is derived from an EMBL/GenBank/DDBJ whole genome shotgun (WGS) entry which is preliminary data.</text>
</comment>
<keyword evidence="7" id="KW-0449">Lipoprotein</keyword>